<gene>
    <name evidence="1" type="ORF">MHI_LOCUS176551</name>
</gene>
<comment type="caution">
    <text evidence="1">The sequence shown here is derived from an EMBL/GenBank/DDBJ whole genome shotgun (WGS) entry which is preliminary data.</text>
</comment>
<dbReference type="AlphaFoldDB" id="A0A6V7GXL6"/>
<reference evidence="1" key="1">
    <citation type="submission" date="2020-07" db="EMBL/GenBank/DDBJ databases">
        <authorList>
            <person name="Nazaruddin N."/>
        </authorList>
    </citation>
    <scope>NUCLEOTIDE SEQUENCE</scope>
</reference>
<feature type="non-terminal residue" evidence="1">
    <location>
        <position position="39"/>
    </location>
</feature>
<sequence length="39" mass="4488">LSKHIANSWPRHTSFWIHVVQMVLYKLNGSGKVSLIKLV</sequence>
<dbReference type="EMBL" id="CAJDYZ010003405">
    <property type="protein sequence ID" value="CAD1470080.1"/>
    <property type="molecule type" value="Genomic_DNA"/>
</dbReference>
<evidence type="ECO:0000313" key="2">
    <source>
        <dbReference type="Proteomes" id="UP000752696"/>
    </source>
</evidence>
<organism evidence="1 2">
    <name type="scientific">Heterotrigona itama</name>
    <dbReference type="NCBI Taxonomy" id="395501"/>
    <lineage>
        <taxon>Eukaryota</taxon>
        <taxon>Metazoa</taxon>
        <taxon>Ecdysozoa</taxon>
        <taxon>Arthropoda</taxon>
        <taxon>Hexapoda</taxon>
        <taxon>Insecta</taxon>
        <taxon>Pterygota</taxon>
        <taxon>Neoptera</taxon>
        <taxon>Endopterygota</taxon>
        <taxon>Hymenoptera</taxon>
        <taxon>Apocrita</taxon>
        <taxon>Aculeata</taxon>
        <taxon>Apoidea</taxon>
        <taxon>Anthophila</taxon>
        <taxon>Apidae</taxon>
        <taxon>Heterotrigona</taxon>
    </lineage>
</organism>
<dbReference type="Proteomes" id="UP000752696">
    <property type="component" value="Unassembled WGS sequence"/>
</dbReference>
<proteinExistence type="predicted"/>
<feature type="non-terminal residue" evidence="1">
    <location>
        <position position="1"/>
    </location>
</feature>
<keyword evidence="2" id="KW-1185">Reference proteome</keyword>
<evidence type="ECO:0000313" key="1">
    <source>
        <dbReference type="EMBL" id="CAD1470080.1"/>
    </source>
</evidence>
<accession>A0A6V7GXL6</accession>
<protein>
    <submittedName>
        <fullName evidence="1">Uncharacterized protein</fullName>
    </submittedName>
</protein>
<name>A0A6V7GXL6_9HYME</name>